<sequence>VKLDEKLANAKKRIYTFRIQDELYYQIGGLILRDDNQKPIFAQIYFYSSNIDNQLQRR</sequence>
<reference evidence="1" key="1">
    <citation type="submission" date="2021-06" db="EMBL/GenBank/DDBJ databases">
        <authorList>
            <person name="Kallberg Y."/>
            <person name="Tangrot J."/>
            <person name="Rosling A."/>
        </authorList>
    </citation>
    <scope>NUCLEOTIDE SEQUENCE</scope>
    <source>
        <strain evidence="1">87-6 pot B 2015</strain>
    </source>
</reference>
<feature type="non-terminal residue" evidence="1">
    <location>
        <position position="1"/>
    </location>
</feature>
<comment type="caution">
    <text evidence="1">The sequence shown here is derived from an EMBL/GenBank/DDBJ whole genome shotgun (WGS) entry which is preliminary data.</text>
</comment>
<gene>
    <name evidence="1" type="ORF">FMOSSE_LOCUS15651</name>
</gene>
<accession>A0A9N9NGU5</accession>
<dbReference type="AlphaFoldDB" id="A0A9N9NGU5"/>
<organism evidence="1 2">
    <name type="scientific">Funneliformis mosseae</name>
    <name type="common">Endomycorrhizal fungus</name>
    <name type="synonym">Glomus mosseae</name>
    <dbReference type="NCBI Taxonomy" id="27381"/>
    <lineage>
        <taxon>Eukaryota</taxon>
        <taxon>Fungi</taxon>
        <taxon>Fungi incertae sedis</taxon>
        <taxon>Mucoromycota</taxon>
        <taxon>Glomeromycotina</taxon>
        <taxon>Glomeromycetes</taxon>
        <taxon>Glomerales</taxon>
        <taxon>Glomeraceae</taxon>
        <taxon>Funneliformis</taxon>
    </lineage>
</organism>
<evidence type="ECO:0000313" key="2">
    <source>
        <dbReference type="Proteomes" id="UP000789375"/>
    </source>
</evidence>
<dbReference type="EMBL" id="CAJVPP010016941">
    <property type="protein sequence ID" value="CAG8731081.1"/>
    <property type="molecule type" value="Genomic_DNA"/>
</dbReference>
<protein>
    <submittedName>
        <fullName evidence="1">15609_t:CDS:1</fullName>
    </submittedName>
</protein>
<dbReference type="Proteomes" id="UP000789375">
    <property type="component" value="Unassembled WGS sequence"/>
</dbReference>
<keyword evidence="2" id="KW-1185">Reference proteome</keyword>
<proteinExistence type="predicted"/>
<evidence type="ECO:0000313" key="1">
    <source>
        <dbReference type="EMBL" id="CAG8731081.1"/>
    </source>
</evidence>
<name>A0A9N9NGU5_FUNMO</name>